<dbReference type="PANTHER" id="PTHR45703">
    <property type="entry name" value="DYNEIN HEAVY CHAIN"/>
    <property type="match status" value="1"/>
</dbReference>
<dbReference type="Pfam" id="PF12775">
    <property type="entry name" value="AAA_7"/>
    <property type="match status" value="1"/>
</dbReference>
<dbReference type="GO" id="GO:0016887">
    <property type="term" value="F:ATP hydrolysis activity"/>
    <property type="evidence" value="ECO:0007669"/>
    <property type="project" value="InterPro"/>
</dbReference>
<dbReference type="GO" id="GO:0051959">
    <property type="term" value="F:dynein light intermediate chain binding"/>
    <property type="evidence" value="ECO:0007669"/>
    <property type="project" value="InterPro"/>
</dbReference>
<organism evidence="3 4">
    <name type="scientific">Strongylus vulgaris</name>
    <name type="common">Blood worm</name>
    <dbReference type="NCBI Taxonomy" id="40348"/>
    <lineage>
        <taxon>Eukaryota</taxon>
        <taxon>Metazoa</taxon>
        <taxon>Ecdysozoa</taxon>
        <taxon>Nematoda</taxon>
        <taxon>Chromadorea</taxon>
        <taxon>Rhabditida</taxon>
        <taxon>Rhabditina</taxon>
        <taxon>Rhabditomorpha</taxon>
        <taxon>Strongyloidea</taxon>
        <taxon>Strongylidae</taxon>
        <taxon>Strongylus</taxon>
    </lineage>
</organism>
<dbReference type="Gene3D" id="3.40.50.300">
    <property type="entry name" value="P-loop containing nucleotide triphosphate hydrolases"/>
    <property type="match status" value="1"/>
</dbReference>
<dbReference type="SUPFAM" id="SSF52540">
    <property type="entry name" value="P-loop containing nucleoside triphosphate hydrolases"/>
    <property type="match status" value="1"/>
</dbReference>
<evidence type="ECO:0000259" key="1">
    <source>
        <dbReference type="Pfam" id="PF07728"/>
    </source>
</evidence>
<gene>
    <name evidence="3" type="ORF">SVUK_LOCUS12313</name>
</gene>
<dbReference type="Pfam" id="PF21264">
    <property type="entry name" value="DYNC2H1_AAA_dom"/>
    <property type="match status" value="1"/>
</dbReference>
<feature type="domain" description="Cytoplasmic dynein 2 heavy chain 1 AAA+ ATPase" evidence="2">
    <location>
        <begin position="116"/>
        <end position="205"/>
    </location>
</feature>
<dbReference type="PANTHER" id="PTHR45703:SF22">
    <property type="entry name" value="DYNEIN CYTOPLASMIC 2 HEAVY CHAIN 1"/>
    <property type="match status" value="1"/>
</dbReference>
<dbReference type="InterPro" id="IPR026983">
    <property type="entry name" value="DHC"/>
</dbReference>
<reference evidence="3 4" key="1">
    <citation type="submission" date="2018-11" db="EMBL/GenBank/DDBJ databases">
        <authorList>
            <consortium name="Pathogen Informatics"/>
        </authorList>
    </citation>
    <scope>NUCLEOTIDE SEQUENCE [LARGE SCALE GENOMIC DNA]</scope>
</reference>
<dbReference type="EMBL" id="UYYB01098926">
    <property type="protein sequence ID" value="VDM77315.1"/>
    <property type="molecule type" value="Genomic_DNA"/>
</dbReference>
<evidence type="ECO:0000313" key="3">
    <source>
        <dbReference type="EMBL" id="VDM77315.1"/>
    </source>
</evidence>
<dbReference type="InterPro" id="IPR049400">
    <property type="entry name" value="DYNC2H1_AAA_dom"/>
</dbReference>
<accession>A0A3P7L3I5</accession>
<evidence type="ECO:0000313" key="4">
    <source>
        <dbReference type="Proteomes" id="UP000270094"/>
    </source>
</evidence>
<dbReference type="InterPro" id="IPR011704">
    <property type="entry name" value="ATPase_dyneun-rel_AAA"/>
</dbReference>
<protein>
    <submittedName>
        <fullName evidence="3">Uncharacterized protein</fullName>
    </submittedName>
</protein>
<proteinExistence type="predicted"/>
<dbReference type="AlphaFoldDB" id="A0A3P7L3I5"/>
<dbReference type="Pfam" id="PF07728">
    <property type="entry name" value="AAA_5"/>
    <property type="match status" value="1"/>
</dbReference>
<dbReference type="InterPro" id="IPR027417">
    <property type="entry name" value="P-loop_NTPase"/>
</dbReference>
<keyword evidence="4" id="KW-1185">Reference proteome</keyword>
<dbReference type="GO" id="GO:0007018">
    <property type="term" value="P:microtubule-based movement"/>
    <property type="evidence" value="ECO:0007669"/>
    <property type="project" value="InterPro"/>
</dbReference>
<feature type="domain" description="ATPase dynein-related AAA" evidence="1">
    <location>
        <begin position="11"/>
        <end position="103"/>
    </location>
</feature>
<dbReference type="GO" id="GO:0005524">
    <property type="term" value="F:ATP binding"/>
    <property type="evidence" value="ECO:0007669"/>
    <property type="project" value="InterPro"/>
</dbReference>
<name>A0A3P7L3I5_STRVU</name>
<dbReference type="GO" id="GO:0045505">
    <property type="term" value="F:dynein intermediate chain binding"/>
    <property type="evidence" value="ECO:0007669"/>
    <property type="project" value="InterPro"/>
</dbReference>
<evidence type="ECO:0000259" key="2">
    <source>
        <dbReference type="Pfam" id="PF21264"/>
    </source>
</evidence>
<dbReference type="OrthoDB" id="5593012at2759"/>
<dbReference type="GO" id="GO:0030286">
    <property type="term" value="C:dynein complex"/>
    <property type="evidence" value="ECO:0007669"/>
    <property type="project" value="InterPro"/>
</dbReference>
<sequence length="376" mass="42457">MSRTKVAKGKRLLGHMDIDTREWSDGILTMVAREVIKDTSVHTWIVFDGDIDPEWIEALNSVLDDNRLLTMPSGERIQFGSNVNFLFETDSLEFASPATVSRMGMIYISEEDISAKEVVAKWVKTLTEEHPSLPDWIEQHFQRCYEWCLAAGLTNGVGKVAALQNGLSHLRESRSSQHFLVNLFRGLSSVIDSEKKRDFATIVFQGVPLPDMENPELVYFDSRTDSLMRYQDDLGVGVKLEDMKRGTKPFILTASAQSNRDTTSSALGRVLRPKDRPQLILYLKGLNLPAPDKYGTNEMLAFLTQLLTYQGYYDEHLDWIGLENIQITASMAPSVTHSSIPPRLVSQMRMLAIGYPSEQNLNAIYSAYLMPILEVN</sequence>
<dbReference type="Proteomes" id="UP000270094">
    <property type="component" value="Unassembled WGS sequence"/>
</dbReference>